<comment type="caution">
    <text evidence="1">The sequence shown here is derived from an EMBL/GenBank/DDBJ whole genome shotgun (WGS) entry which is preliminary data.</text>
</comment>
<reference evidence="1 2" key="1">
    <citation type="submission" date="2024-02" db="EMBL/GenBank/DDBJ databases">
        <title>A draft genome for the cacao thread blight pathogen Marasmius crinis-equi.</title>
        <authorList>
            <person name="Cohen S.P."/>
            <person name="Baruah I.K."/>
            <person name="Amoako-Attah I."/>
            <person name="Bukari Y."/>
            <person name="Meinhardt L.W."/>
            <person name="Bailey B.A."/>
        </authorList>
    </citation>
    <scope>NUCLEOTIDE SEQUENCE [LARGE SCALE GENOMIC DNA]</scope>
    <source>
        <strain evidence="1 2">GH-76</strain>
    </source>
</reference>
<keyword evidence="2" id="KW-1185">Reference proteome</keyword>
<accession>A0ABR3F1P7</accession>
<gene>
    <name evidence="1" type="ORF">V5O48_012999</name>
</gene>
<dbReference type="Proteomes" id="UP001465976">
    <property type="component" value="Unassembled WGS sequence"/>
</dbReference>
<proteinExistence type="predicted"/>
<dbReference type="EMBL" id="JBAHYK010001218">
    <property type="protein sequence ID" value="KAL0568974.1"/>
    <property type="molecule type" value="Genomic_DNA"/>
</dbReference>
<feature type="non-terminal residue" evidence="1">
    <location>
        <position position="58"/>
    </location>
</feature>
<evidence type="ECO:0000313" key="2">
    <source>
        <dbReference type="Proteomes" id="UP001465976"/>
    </source>
</evidence>
<protein>
    <submittedName>
        <fullName evidence="1">Uncharacterized protein</fullName>
    </submittedName>
</protein>
<evidence type="ECO:0000313" key="1">
    <source>
        <dbReference type="EMBL" id="KAL0568974.1"/>
    </source>
</evidence>
<organism evidence="1 2">
    <name type="scientific">Marasmius crinis-equi</name>
    <dbReference type="NCBI Taxonomy" id="585013"/>
    <lineage>
        <taxon>Eukaryota</taxon>
        <taxon>Fungi</taxon>
        <taxon>Dikarya</taxon>
        <taxon>Basidiomycota</taxon>
        <taxon>Agaricomycotina</taxon>
        <taxon>Agaricomycetes</taxon>
        <taxon>Agaricomycetidae</taxon>
        <taxon>Agaricales</taxon>
        <taxon>Marasmiineae</taxon>
        <taxon>Marasmiaceae</taxon>
        <taxon>Marasmius</taxon>
    </lineage>
</organism>
<sequence length="58" mass="6343">MSFCQDFNLLLNPSPTTLAHYIAHSSKNIASGPKYLSGAKHFLKDAFPGFSEAHSSPY</sequence>
<name>A0ABR3F1P7_9AGAR</name>